<sequence>MTDDELQQRLQAHDPAASLPPADPTWVARLLEDAMSADQSTESPGTRGDSLAETRESGTRHRSPLTWLVAAAAAVLIGGVGVFGLLNNDRESGQVPSAGPGPGASVSGAPTVTELAAGAPTQGRCMVPSAEVLSNAQVAFSGTVEAVGADVVSLTPDRFYAGEVTDVVEVRTEPAMMQALVGVVDFQPGQRYLVAATGGEVMVCGFSGAFAPRLESLYVAAFPG</sequence>
<dbReference type="OrthoDB" id="5117757at2"/>
<keyword evidence="4" id="KW-1185">Reference proteome</keyword>
<keyword evidence="2" id="KW-0472">Membrane</keyword>
<dbReference type="EMBL" id="FOQG01000001">
    <property type="protein sequence ID" value="SFH65822.1"/>
    <property type="molecule type" value="Genomic_DNA"/>
</dbReference>
<accession>A0A1I3BU91</accession>
<dbReference type="AlphaFoldDB" id="A0A1I3BU91"/>
<keyword evidence="2" id="KW-0812">Transmembrane</keyword>
<evidence type="ECO:0000256" key="2">
    <source>
        <dbReference type="SAM" id="Phobius"/>
    </source>
</evidence>
<dbReference type="RefSeq" id="WP_091109850.1">
    <property type="nucleotide sequence ID" value="NZ_BKAF01000001.1"/>
</dbReference>
<name>A0A1I3BU91_9ACTN</name>
<gene>
    <name evidence="3" type="ORF">SAMN05216561_101328</name>
</gene>
<dbReference type="STRING" id="1005945.SAMN05216561_101328"/>
<evidence type="ECO:0000313" key="4">
    <source>
        <dbReference type="Proteomes" id="UP000198649"/>
    </source>
</evidence>
<proteinExistence type="predicted"/>
<keyword evidence="2" id="KW-1133">Transmembrane helix</keyword>
<feature type="region of interest" description="Disordered" evidence="1">
    <location>
        <begin position="36"/>
        <end position="61"/>
    </location>
</feature>
<protein>
    <submittedName>
        <fullName evidence="3">Uncharacterized protein</fullName>
    </submittedName>
</protein>
<reference evidence="3 4" key="1">
    <citation type="submission" date="2016-10" db="EMBL/GenBank/DDBJ databases">
        <authorList>
            <person name="de Groot N.N."/>
        </authorList>
    </citation>
    <scope>NUCLEOTIDE SEQUENCE [LARGE SCALE GENOMIC DNA]</scope>
    <source>
        <strain evidence="3 4">CGMCC 1.11156</strain>
    </source>
</reference>
<feature type="region of interest" description="Disordered" evidence="1">
    <location>
        <begin position="1"/>
        <end position="24"/>
    </location>
</feature>
<organism evidence="3 4">
    <name type="scientific">Nocardioides psychrotolerans</name>
    <dbReference type="NCBI Taxonomy" id="1005945"/>
    <lineage>
        <taxon>Bacteria</taxon>
        <taxon>Bacillati</taxon>
        <taxon>Actinomycetota</taxon>
        <taxon>Actinomycetes</taxon>
        <taxon>Propionibacteriales</taxon>
        <taxon>Nocardioidaceae</taxon>
        <taxon>Nocardioides</taxon>
    </lineage>
</organism>
<feature type="compositionally biased region" description="Basic and acidic residues" evidence="1">
    <location>
        <begin position="50"/>
        <end position="59"/>
    </location>
</feature>
<feature type="transmembrane region" description="Helical" evidence="2">
    <location>
        <begin position="65"/>
        <end position="86"/>
    </location>
</feature>
<evidence type="ECO:0000313" key="3">
    <source>
        <dbReference type="EMBL" id="SFH65822.1"/>
    </source>
</evidence>
<dbReference type="Proteomes" id="UP000198649">
    <property type="component" value="Unassembled WGS sequence"/>
</dbReference>
<evidence type="ECO:0000256" key="1">
    <source>
        <dbReference type="SAM" id="MobiDB-lite"/>
    </source>
</evidence>